<sequence length="152" mass="17793">MEIKKTAKSEFVGVGFSQTVSFEEARAKKLHGVIQQLKDRRGEIVDIQEDSGMWAISDHHGEEEFTFYILMETENLPESLPEGMISYHVPALTYAHTRHPQHERPEVTYQKIYQWIKNQGLRLNCDAFTQLEFYPMDQDLNELAFDIYIPIQ</sequence>
<dbReference type="AlphaFoldDB" id="A0AA90IWD7"/>
<dbReference type="Proteomes" id="UP001066455">
    <property type="component" value="Unassembled WGS sequence"/>
</dbReference>
<evidence type="ECO:0000259" key="1">
    <source>
        <dbReference type="SMART" id="SM00871"/>
    </source>
</evidence>
<dbReference type="SUPFAM" id="SSF55136">
    <property type="entry name" value="Probable bacterial effector-binding domain"/>
    <property type="match status" value="1"/>
</dbReference>
<dbReference type="RefSeq" id="WP_268297762.1">
    <property type="nucleotide sequence ID" value="NZ_JALAJI010000005.1"/>
</dbReference>
<organism evidence="2 3">
    <name type="scientific">Bacillus haynesii</name>
    <dbReference type="NCBI Taxonomy" id="1925021"/>
    <lineage>
        <taxon>Bacteria</taxon>
        <taxon>Bacillati</taxon>
        <taxon>Bacillota</taxon>
        <taxon>Bacilli</taxon>
        <taxon>Bacillales</taxon>
        <taxon>Bacillaceae</taxon>
        <taxon>Bacillus</taxon>
    </lineage>
</organism>
<dbReference type="InterPro" id="IPR011256">
    <property type="entry name" value="Reg_factor_effector_dom_sf"/>
</dbReference>
<dbReference type="InterPro" id="IPR010499">
    <property type="entry name" value="AraC_E-bd"/>
</dbReference>
<dbReference type="InterPro" id="IPR029441">
    <property type="entry name" value="Cass2"/>
</dbReference>
<accession>A0AA90IWD7</accession>
<feature type="domain" description="AraC effector-binding" evidence="1">
    <location>
        <begin position="1"/>
        <end position="152"/>
    </location>
</feature>
<evidence type="ECO:0000313" key="3">
    <source>
        <dbReference type="Proteomes" id="UP001066455"/>
    </source>
</evidence>
<protein>
    <submittedName>
        <fullName evidence="2">GyrI-like domain-containing protein</fullName>
    </submittedName>
</protein>
<dbReference type="Gene3D" id="3.20.80.10">
    <property type="entry name" value="Regulatory factor, effector binding domain"/>
    <property type="match status" value="1"/>
</dbReference>
<evidence type="ECO:0000313" key="2">
    <source>
        <dbReference type="EMBL" id="MCY9281436.1"/>
    </source>
</evidence>
<dbReference type="Pfam" id="PF14526">
    <property type="entry name" value="Cass2"/>
    <property type="match status" value="1"/>
</dbReference>
<dbReference type="EMBL" id="JALAXI010000013">
    <property type="protein sequence ID" value="MCY9281436.1"/>
    <property type="molecule type" value="Genomic_DNA"/>
</dbReference>
<dbReference type="SMART" id="SM00871">
    <property type="entry name" value="AraC_E_bind"/>
    <property type="match status" value="1"/>
</dbReference>
<name>A0AA90IWD7_9BACI</name>
<proteinExistence type="predicted"/>
<reference evidence="2" key="1">
    <citation type="submission" date="2022-02" db="EMBL/GenBank/DDBJ databases">
        <title>Crop Bioprotection Bacillus Genome Sequencing.</title>
        <authorList>
            <person name="Dunlap C."/>
        </authorList>
    </citation>
    <scope>NUCLEOTIDE SEQUENCE</scope>
    <source>
        <strain evidence="2">T20C14</strain>
    </source>
</reference>
<comment type="caution">
    <text evidence="2">The sequence shown here is derived from an EMBL/GenBank/DDBJ whole genome shotgun (WGS) entry which is preliminary data.</text>
</comment>
<gene>
    <name evidence="2" type="ORF">MOE73_15325</name>
</gene>